<comment type="caution">
    <text evidence="2">The sequence shown here is derived from an EMBL/GenBank/DDBJ whole genome shotgun (WGS) entry which is preliminary data.</text>
</comment>
<accession>A0A483NUV0</accession>
<evidence type="ECO:0000313" key="2">
    <source>
        <dbReference type="EMBL" id="TCY03836.1"/>
    </source>
</evidence>
<protein>
    <submittedName>
        <fullName evidence="2">Uncharacterized protein</fullName>
    </submittedName>
</protein>
<dbReference type="RefSeq" id="WP_071995731.1">
    <property type="nucleotide sequence ID" value="NZ_CP055553.1"/>
</dbReference>
<name>A0A483NUV0_KLEPN</name>
<dbReference type="AlphaFoldDB" id="A0A483NUV0"/>
<feature type="signal peptide" evidence="1">
    <location>
        <begin position="1"/>
        <end position="19"/>
    </location>
</feature>
<proteinExistence type="predicted"/>
<feature type="chain" id="PRO_5030095082" evidence="1">
    <location>
        <begin position="20"/>
        <end position="128"/>
    </location>
</feature>
<keyword evidence="1" id="KW-0732">Signal</keyword>
<gene>
    <name evidence="2" type="ORF">ETE68_20500</name>
</gene>
<dbReference type="EMBL" id="SDCV01000023">
    <property type="protein sequence ID" value="TCY03836.1"/>
    <property type="molecule type" value="Genomic_DNA"/>
</dbReference>
<evidence type="ECO:0000256" key="1">
    <source>
        <dbReference type="SAM" id="SignalP"/>
    </source>
</evidence>
<sequence>MKKLVLSLLLVSASVAAQASNEAVLQKSLKPWNPLSIESNSGVVTLVMNEDSVTTQIYNSVIRMGVCGPIWLNPQKTTYLKNTKEVRVLNRYAHSGFVFENPRSSCNEAGRAKGDGSELVIASYTHAF</sequence>
<reference evidence="2" key="1">
    <citation type="submission" date="2019-01" db="EMBL/GenBank/DDBJ databases">
        <authorList>
            <person name="Lista F."/>
            <person name="Anselmo A."/>
        </authorList>
    </citation>
    <scope>NUCLEOTIDE SEQUENCE</scope>
    <source>
        <strain evidence="2">1S</strain>
    </source>
</reference>
<organism evidence="2">
    <name type="scientific">Klebsiella pneumoniae</name>
    <dbReference type="NCBI Taxonomy" id="573"/>
    <lineage>
        <taxon>Bacteria</taxon>
        <taxon>Pseudomonadati</taxon>
        <taxon>Pseudomonadota</taxon>
        <taxon>Gammaproteobacteria</taxon>
        <taxon>Enterobacterales</taxon>
        <taxon>Enterobacteriaceae</taxon>
        <taxon>Klebsiella/Raoultella group</taxon>
        <taxon>Klebsiella</taxon>
        <taxon>Klebsiella pneumoniae complex</taxon>
    </lineage>
</organism>